<keyword evidence="2" id="KW-1185">Reference proteome</keyword>
<dbReference type="EMBL" id="CM045867">
    <property type="protein sequence ID" value="KAI7959711.1"/>
    <property type="molecule type" value="Genomic_DNA"/>
</dbReference>
<organism evidence="1 2">
    <name type="scientific">Puccinia striiformis f. sp. tritici</name>
    <dbReference type="NCBI Taxonomy" id="168172"/>
    <lineage>
        <taxon>Eukaryota</taxon>
        <taxon>Fungi</taxon>
        <taxon>Dikarya</taxon>
        <taxon>Basidiomycota</taxon>
        <taxon>Pucciniomycotina</taxon>
        <taxon>Pucciniomycetes</taxon>
        <taxon>Pucciniales</taxon>
        <taxon>Pucciniaceae</taxon>
        <taxon>Puccinia</taxon>
    </lineage>
</organism>
<protein>
    <submittedName>
        <fullName evidence="1">Uncharacterized protein</fullName>
    </submittedName>
</protein>
<gene>
    <name evidence="1" type="ORF">MJO28_003502</name>
</gene>
<sequence length="149" mass="16886">MLLGTYAVMVLTLFSTVQLAQQRRHSLSSRKVGASQQQCGIRFRDHGPKSKATCVNYAAVEYQCDLSTCHTGGRYDKPETHPLSAFKFQDCHYVNADQSLAKDGIPIHPAFYKASNLKGELRARDSLDDKYYLCKWKKSTDINNTRFCL</sequence>
<proteinExistence type="predicted"/>
<accession>A0ACC0ESM6</accession>
<name>A0ACC0ESM6_9BASI</name>
<evidence type="ECO:0000313" key="1">
    <source>
        <dbReference type="EMBL" id="KAI7959711.1"/>
    </source>
</evidence>
<evidence type="ECO:0000313" key="2">
    <source>
        <dbReference type="Proteomes" id="UP001060170"/>
    </source>
</evidence>
<dbReference type="Proteomes" id="UP001060170">
    <property type="component" value="Chromosome 3"/>
</dbReference>
<reference evidence="2" key="2">
    <citation type="journal article" date="2018" name="Mol. Plant Microbe Interact.">
        <title>Genome sequence resources for the wheat stripe rust pathogen (Puccinia striiformis f. sp. tritici) and the barley stripe rust pathogen (Puccinia striiformis f. sp. hordei).</title>
        <authorList>
            <person name="Xia C."/>
            <person name="Wang M."/>
            <person name="Yin C."/>
            <person name="Cornejo O.E."/>
            <person name="Hulbert S.H."/>
            <person name="Chen X."/>
        </authorList>
    </citation>
    <scope>NUCLEOTIDE SEQUENCE [LARGE SCALE GENOMIC DNA]</scope>
    <source>
        <strain evidence="2">93-210</strain>
    </source>
</reference>
<comment type="caution">
    <text evidence="1">The sequence shown here is derived from an EMBL/GenBank/DDBJ whole genome shotgun (WGS) entry which is preliminary data.</text>
</comment>
<reference evidence="1 2" key="3">
    <citation type="journal article" date="2022" name="Microbiol. Spectr.">
        <title>Folding features and dynamics of 3D genome architecture in plant fungal pathogens.</title>
        <authorList>
            <person name="Xia C."/>
        </authorList>
    </citation>
    <scope>NUCLEOTIDE SEQUENCE [LARGE SCALE GENOMIC DNA]</scope>
    <source>
        <strain evidence="1 2">93-210</strain>
    </source>
</reference>
<reference evidence="2" key="1">
    <citation type="journal article" date="2018" name="BMC Genomics">
        <title>Genomic insights into host adaptation between the wheat stripe rust pathogen (Puccinia striiformis f. sp. tritici) and the barley stripe rust pathogen (Puccinia striiformis f. sp. hordei).</title>
        <authorList>
            <person name="Xia C."/>
            <person name="Wang M."/>
            <person name="Yin C."/>
            <person name="Cornejo O.E."/>
            <person name="Hulbert S.H."/>
            <person name="Chen X."/>
        </authorList>
    </citation>
    <scope>NUCLEOTIDE SEQUENCE [LARGE SCALE GENOMIC DNA]</scope>
    <source>
        <strain evidence="2">93-210</strain>
    </source>
</reference>